<dbReference type="OrthoDB" id="429155at2759"/>
<dbReference type="InterPro" id="IPR015915">
    <property type="entry name" value="Kelch-typ_b-propeller"/>
</dbReference>
<dbReference type="EMBL" id="CAJNNV010028341">
    <property type="protein sequence ID" value="CAE8624238.1"/>
    <property type="molecule type" value="Genomic_DNA"/>
</dbReference>
<evidence type="ECO:0000256" key="3">
    <source>
        <dbReference type="SAM" id="Coils"/>
    </source>
</evidence>
<feature type="coiled-coil region" evidence="3">
    <location>
        <begin position="16"/>
        <end position="43"/>
    </location>
</feature>
<reference evidence="4" key="1">
    <citation type="submission" date="2021-02" db="EMBL/GenBank/DDBJ databases">
        <authorList>
            <person name="Dougan E. K."/>
            <person name="Rhodes N."/>
            <person name="Thang M."/>
            <person name="Chan C."/>
        </authorList>
    </citation>
    <scope>NUCLEOTIDE SEQUENCE</scope>
</reference>
<dbReference type="InterPro" id="IPR011043">
    <property type="entry name" value="Gal_Oxase/kelch_b-propeller"/>
</dbReference>
<dbReference type="Proteomes" id="UP000654075">
    <property type="component" value="Unassembled WGS sequence"/>
</dbReference>
<dbReference type="Gene3D" id="2.120.10.80">
    <property type="entry name" value="Kelch-type beta propeller"/>
    <property type="match status" value="1"/>
</dbReference>
<proteinExistence type="predicted"/>
<dbReference type="SUPFAM" id="SSF50965">
    <property type="entry name" value="Galactose oxidase, central domain"/>
    <property type="match status" value="2"/>
</dbReference>
<accession>A0A813GMZ5</accession>
<gene>
    <name evidence="4" type="ORF">PGLA1383_LOCUS41386</name>
</gene>
<dbReference type="AlphaFoldDB" id="A0A813GMZ5"/>
<evidence type="ECO:0000313" key="4">
    <source>
        <dbReference type="EMBL" id="CAE8624238.1"/>
    </source>
</evidence>
<evidence type="ECO:0000256" key="1">
    <source>
        <dbReference type="ARBA" id="ARBA00022441"/>
    </source>
</evidence>
<dbReference type="PANTHER" id="PTHR24412:SF441">
    <property type="entry name" value="KELCH-LIKE PROTEIN 28"/>
    <property type="match status" value="1"/>
</dbReference>
<keyword evidence="5" id="KW-1185">Reference proteome</keyword>
<comment type="caution">
    <text evidence="4">The sequence shown here is derived from an EMBL/GenBank/DDBJ whole genome shotgun (WGS) entry which is preliminary data.</text>
</comment>
<evidence type="ECO:0000313" key="5">
    <source>
        <dbReference type="Proteomes" id="UP000654075"/>
    </source>
</evidence>
<sequence length="763" mass="84434">MWTLCCRKKGLVKLRRLQFEQRIKDLEQELGEAKLELERMTTDEGSIITVEMERCTYAPETLEPRALDPIPPVTRERFIALLEEAKQKFGPAADRGELKMRQFLGFLLPAAGLTLDEGCLEVLTEVWHPRIVHTQPAWLTNDSLPCWYSKVDLSLIIECHPGRRYFHGAVALDGKVYCCPWDSNVFMVYDPSGGTLTAHDIAQVTPSRYARFSIMCALDGKLYAAPCVSDVMLIFDPASDSLSGVDITSFSCKGGDKFSGVCGLDGKVYMTPGHGDYLLVYDSQLGTVSGVDVSSVAQASFKFSGACVCRGKIYGSPCNSDKLLVYDPASGSMSGIDVTGIVTGPSKFFDALSFAGKVYLGPCSADALLIYDPELGELRSLSIKHFCTGSGKFSGICALGGKIYLTPCNAHVVLVYTPEWETFVSIDVSSLFVASEEHLFGACALDGCLYVAGRFESYMLVLGGFDPWERVSKLEAEEATREAQLEARMKCKAASLGLGVSLQHLLKNFVSEALELCPIPCPSFVELVSYYAMGSTGKGKGKICPRDWRPDSSVVDALSRTHSGQATHFLSWCWGYKVHEFHATLQLWSEDHAELKLNGTFIWVCFFCNNQYRILEEQTQTGSDALEETFKTRLLTIGRVLIMLDSVLEPYYIKRVWCVYETFMAVACNVPTEALLPPLGRTQLHEAVRDNMQQVKCAFDAIDVEKAEASHKEDEDHVKHLIKQTSGGFPLVNEKVREHLALLVKEEIGKFLSGVTCLHELAN</sequence>
<keyword evidence="1" id="KW-0880">Kelch repeat</keyword>
<evidence type="ECO:0000256" key="2">
    <source>
        <dbReference type="ARBA" id="ARBA00022737"/>
    </source>
</evidence>
<protein>
    <submittedName>
        <fullName evidence="4">Uncharacterized protein</fullName>
    </submittedName>
</protein>
<keyword evidence="2" id="KW-0677">Repeat</keyword>
<name>A0A813GMZ5_POLGL</name>
<organism evidence="4 5">
    <name type="scientific">Polarella glacialis</name>
    <name type="common">Dinoflagellate</name>
    <dbReference type="NCBI Taxonomy" id="89957"/>
    <lineage>
        <taxon>Eukaryota</taxon>
        <taxon>Sar</taxon>
        <taxon>Alveolata</taxon>
        <taxon>Dinophyceae</taxon>
        <taxon>Suessiales</taxon>
        <taxon>Suessiaceae</taxon>
        <taxon>Polarella</taxon>
    </lineage>
</organism>
<keyword evidence="3" id="KW-0175">Coiled coil</keyword>
<dbReference type="PANTHER" id="PTHR24412">
    <property type="entry name" value="KELCH PROTEIN"/>
    <property type="match status" value="1"/>
</dbReference>